<organism evidence="3 4">
    <name type="scientific">Morganella psychrotolerans</name>
    <dbReference type="NCBI Taxonomy" id="368603"/>
    <lineage>
        <taxon>Bacteria</taxon>
        <taxon>Pseudomonadati</taxon>
        <taxon>Pseudomonadota</taxon>
        <taxon>Gammaproteobacteria</taxon>
        <taxon>Enterobacterales</taxon>
        <taxon>Morganellaceae</taxon>
        <taxon>Morganella</taxon>
    </lineage>
</organism>
<proteinExistence type="predicted"/>
<reference evidence="3 4" key="1">
    <citation type="submission" date="2019-09" db="EMBL/GenBank/DDBJ databases">
        <title>Draft genome sequence of various Type strains from the CCUG.</title>
        <authorList>
            <person name="Pineiro-Iglesias B."/>
            <person name="Tunovic T."/>
            <person name="Unosson C."/>
            <person name="Inganas E."/>
            <person name="Ohlen M."/>
            <person name="Cardew S."/>
            <person name="Jensie-Markopoulos S."/>
            <person name="Salva-Serra F."/>
            <person name="Jaen-Luchoro D."/>
            <person name="Karlsson R."/>
            <person name="Svensson-Stadler L."/>
            <person name="Chun J."/>
            <person name="Moore E."/>
        </authorList>
    </citation>
    <scope>NUCLEOTIDE SEQUENCE [LARGE SCALE GENOMIC DNA]</scope>
    <source>
        <strain evidence="3 4">CCUG 53682T</strain>
    </source>
</reference>
<dbReference type="PANTHER" id="PTHR33840">
    <property type="match status" value="1"/>
</dbReference>
<comment type="caution">
    <text evidence="3">The sequence shown here is derived from an EMBL/GenBank/DDBJ whole genome shotgun (WGS) entry which is preliminary data.</text>
</comment>
<dbReference type="Pfam" id="PF22137">
    <property type="entry name" value="T6SS_Tle1-like_C"/>
    <property type="match status" value="2"/>
</dbReference>
<dbReference type="InterPro" id="IPR018712">
    <property type="entry name" value="Tle1-like_cat"/>
</dbReference>
<dbReference type="InterPro" id="IPR054388">
    <property type="entry name" value="Tle1-like_C"/>
</dbReference>
<feature type="domain" description="T6SS Phospholipase effector Tle1-like catalytic" evidence="1">
    <location>
        <begin position="92"/>
        <end position="266"/>
    </location>
</feature>
<feature type="domain" description="T6SS Phospholipase effector Tle1-like C-terminal" evidence="2">
    <location>
        <begin position="452"/>
        <end position="617"/>
    </location>
</feature>
<protein>
    <submittedName>
        <fullName evidence="3">DUF2235 domain-containing protein</fullName>
    </submittedName>
</protein>
<name>A0A5M9R186_9GAMM</name>
<dbReference type="AlphaFoldDB" id="A0A5M9R186"/>
<evidence type="ECO:0000259" key="2">
    <source>
        <dbReference type="Pfam" id="PF22137"/>
    </source>
</evidence>
<evidence type="ECO:0000259" key="1">
    <source>
        <dbReference type="Pfam" id="PF09994"/>
    </source>
</evidence>
<sequence>MSELEISKASLLSGNQLKLSVMAGKAYRLTKKVTQGDPCWLPPVFPAQGRLYLTRQQLDNNIQKIISAEKIFQGSAGSKNTFSCCKSLHVSLFFDGTNNNEKNDTGKDHPTNIAKLYHACSPDDYVAMSKGFYAYYMPGVGTPFPEIETYDYYTDGLKYATGGDWRIFWGLIQVYSSIYHAITKRRLGLSELRAAYKMVSESRDYGVNRDNNLESYNKSYGLTELFLPLRKRLVEITPKLVALKLYVYGFSRGAAEARAFVHCINHFLNYFSDYNGGFPAGTLCGIPVSVEFLGIFDTVPAVGLANVFPGATGHGSWADGTQQLPASDLVKNCCHLVAAHEQRQSFALDSVRTSGGTYPANTVEVLYPGMHSDVGGGYPKGDQGKARGGTDELPSQITLHDMYAAAIDAGAPLAIHPEVLKLSVEIQKHYGFREMSPDSVEEFDASSGISDKFNAWRTSTFPEDPVKSRDPQSWCYRPERFKTLFLEQAVEYQLILITAWRIARYASDQGDDINLTEQAFFEKAPQHSDIHAQPYEADFSRQATGVLAGEWKENQRAAGVITTRRNREIKAHAGDNEWLPSNSDKDNPLIGGPLYDASNSRGQLWEASLEFKSDYKLSVDKSAVRPDSLINFSSQRTKQGCYENKKSENKESENFRKKMGMTPTTIYGKPPALDDCSQLPDDGFPFLDVRVTAVLLQVTDNYLKDIAYAITTQNEDMELSALARNAKKLFDDVILQCIITKGNNSELDNIISLFDDHIHDSRAWFMHSETGSRETFSGYFLSRMIYFGDKWNKSMQLIVNKGHIYGVDKKNPDYKFVYKPGVGLKLFDVKTGEEVPLDESKRPPATNEIMKVIRKINQQQRDDSVKAIYDALNKTAGSVADTIKSI</sequence>
<evidence type="ECO:0000313" key="4">
    <source>
        <dbReference type="Proteomes" id="UP000322181"/>
    </source>
</evidence>
<dbReference type="Pfam" id="PF09994">
    <property type="entry name" value="T6SS_Tle1-like_cat"/>
    <property type="match status" value="2"/>
</dbReference>
<accession>A0A5M9R186</accession>
<dbReference type="PANTHER" id="PTHR33840:SF1">
    <property type="entry name" value="TLE1 PHOSPHOLIPASE DOMAIN-CONTAINING PROTEIN"/>
    <property type="match status" value="1"/>
</dbReference>
<dbReference type="EMBL" id="VXKB01000006">
    <property type="protein sequence ID" value="KAA8713596.1"/>
    <property type="molecule type" value="Genomic_DNA"/>
</dbReference>
<gene>
    <name evidence="3" type="ORF">F4V73_16815</name>
</gene>
<evidence type="ECO:0000313" key="3">
    <source>
        <dbReference type="EMBL" id="KAA8713596.1"/>
    </source>
</evidence>
<feature type="domain" description="T6SS Phospholipase effector Tle1-like C-terminal" evidence="2">
    <location>
        <begin position="694"/>
        <end position="807"/>
    </location>
</feature>
<dbReference type="Proteomes" id="UP000322181">
    <property type="component" value="Unassembled WGS sequence"/>
</dbReference>
<feature type="domain" description="T6SS Phospholipase effector Tle1-like catalytic" evidence="1">
    <location>
        <begin position="285"/>
        <end position="403"/>
    </location>
</feature>